<evidence type="ECO:0000259" key="3">
    <source>
        <dbReference type="Pfam" id="PF00685"/>
    </source>
</evidence>
<dbReference type="SUPFAM" id="SSF52540">
    <property type="entry name" value="P-loop containing nucleoside triphosphate hydrolases"/>
    <property type="match status" value="1"/>
</dbReference>
<proteinExistence type="inferred from homology"/>
<evidence type="ECO:0000313" key="4">
    <source>
        <dbReference type="EMBL" id="AZG72290.1"/>
    </source>
</evidence>
<dbReference type="InterPro" id="IPR000863">
    <property type="entry name" value="Sulfotransferase_dom"/>
</dbReference>
<name>A0A3G8LU71_9GAMM</name>
<sequence>MGNILWVASYPKSGNTWVRAFLENYIQNQDQPIDINTMHTISTAESAAHRYQHYLPKDKTATTELTLEEVSVLRPQVQADIAHQANGTTFVKTHNYLGEYNGHPLHNSSVTSGAIYVVRNPLDVAISMANYFGYSIDEAIAYMAEEMTGTPNEAPHVPQIITSWSMHVSSWTADDASKLILRYEDILDDPKKVFRKVESFLGLKKDPVRLKNAIKHSSFAQLKAQETTRGFVEKHENANAFFRNGGKHQWKTKLTTEQVQKIVDSHYEQMKRFKYLPAGMKPL</sequence>
<evidence type="ECO:0000313" key="5">
    <source>
        <dbReference type="Proteomes" id="UP000278035"/>
    </source>
</evidence>
<dbReference type="RefSeq" id="WP_124729883.1">
    <property type="nucleotide sequence ID" value="NZ_CBCSKC010000018.1"/>
</dbReference>
<organism evidence="4 5">
    <name type="scientific">Shewanella livingstonensis</name>
    <dbReference type="NCBI Taxonomy" id="150120"/>
    <lineage>
        <taxon>Bacteria</taxon>
        <taxon>Pseudomonadati</taxon>
        <taxon>Pseudomonadota</taxon>
        <taxon>Gammaproteobacteria</taxon>
        <taxon>Alteromonadales</taxon>
        <taxon>Shewanellaceae</taxon>
        <taxon>Shewanella</taxon>
    </lineage>
</organism>
<keyword evidence="2 4" id="KW-0808">Transferase</keyword>
<accession>A0A3G8LU71</accession>
<dbReference type="GO" id="GO:0008146">
    <property type="term" value="F:sulfotransferase activity"/>
    <property type="evidence" value="ECO:0007669"/>
    <property type="project" value="InterPro"/>
</dbReference>
<dbReference type="EMBL" id="CP034015">
    <property type="protein sequence ID" value="AZG72290.1"/>
    <property type="molecule type" value="Genomic_DNA"/>
</dbReference>
<protein>
    <submittedName>
        <fullName evidence="4">Sulfotransferase domain-containing protein</fullName>
    </submittedName>
</protein>
<gene>
    <name evidence="4" type="ORF">EGC82_05595</name>
</gene>
<dbReference type="Proteomes" id="UP000278035">
    <property type="component" value="Chromosome"/>
</dbReference>
<evidence type="ECO:0000256" key="2">
    <source>
        <dbReference type="ARBA" id="ARBA00022679"/>
    </source>
</evidence>
<dbReference type="Pfam" id="PF00685">
    <property type="entry name" value="Sulfotransfer_1"/>
    <property type="match status" value="1"/>
</dbReference>
<dbReference type="KEGG" id="slj:EGC82_05595"/>
<comment type="similarity">
    <text evidence="1">Belongs to the sulfotransferase 1 family.</text>
</comment>
<evidence type="ECO:0000256" key="1">
    <source>
        <dbReference type="ARBA" id="ARBA00005771"/>
    </source>
</evidence>
<reference evidence="5" key="1">
    <citation type="submission" date="2018-11" db="EMBL/GenBank/DDBJ databases">
        <title>Shewanella sp. M2.</title>
        <authorList>
            <person name="Hwang Y.J."/>
            <person name="Hwang C.Y."/>
        </authorList>
    </citation>
    <scope>NUCLEOTIDE SEQUENCE [LARGE SCALE GENOMIC DNA]</scope>
    <source>
        <strain evidence="5">LMG 19866</strain>
    </source>
</reference>
<keyword evidence="5" id="KW-1185">Reference proteome</keyword>
<dbReference type="Gene3D" id="3.40.50.300">
    <property type="entry name" value="P-loop containing nucleotide triphosphate hydrolases"/>
    <property type="match status" value="1"/>
</dbReference>
<dbReference type="PANTHER" id="PTHR11783">
    <property type="entry name" value="SULFOTRANSFERASE SULT"/>
    <property type="match status" value="1"/>
</dbReference>
<dbReference type="OrthoDB" id="9804504at2"/>
<dbReference type="AlphaFoldDB" id="A0A3G8LU71"/>
<feature type="domain" description="Sulfotransferase" evidence="3">
    <location>
        <begin position="5"/>
        <end position="273"/>
    </location>
</feature>
<dbReference type="InterPro" id="IPR027417">
    <property type="entry name" value="P-loop_NTPase"/>
</dbReference>